<gene>
    <name evidence="2" type="ORF">H5410_044491</name>
</gene>
<protein>
    <submittedName>
        <fullName evidence="2">Uncharacterized protein</fullName>
    </submittedName>
</protein>
<accession>A0A9J5X6Z3</accession>
<evidence type="ECO:0000313" key="2">
    <source>
        <dbReference type="EMBL" id="KAG5584057.1"/>
    </source>
</evidence>
<evidence type="ECO:0000256" key="1">
    <source>
        <dbReference type="SAM" id="MobiDB-lite"/>
    </source>
</evidence>
<name>A0A9J5X6Z3_SOLCO</name>
<keyword evidence="3" id="KW-1185">Reference proteome</keyword>
<organism evidence="2 3">
    <name type="scientific">Solanum commersonii</name>
    <name type="common">Commerson's wild potato</name>
    <name type="synonym">Commerson's nightshade</name>
    <dbReference type="NCBI Taxonomy" id="4109"/>
    <lineage>
        <taxon>Eukaryota</taxon>
        <taxon>Viridiplantae</taxon>
        <taxon>Streptophyta</taxon>
        <taxon>Embryophyta</taxon>
        <taxon>Tracheophyta</taxon>
        <taxon>Spermatophyta</taxon>
        <taxon>Magnoliopsida</taxon>
        <taxon>eudicotyledons</taxon>
        <taxon>Gunneridae</taxon>
        <taxon>Pentapetalae</taxon>
        <taxon>asterids</taxon>
        <taxon>lamiids</taxon>
        <taxon>Solanales</taxon>
        <taxon>Solanaceae</taxon>
        <taxon>Solanoideae</taxon>
        <taxon>Solaneae</taxon>
        <taxon>Solanum</taxon>
    </lineage>
</organism>
<comment type="caution">
    <text evidence="2">The sequence shown here is derived from an EMBL/GenBank/DDBJ whole genome shotgun (WGS) entry which is preliminary data.</text>
</comment>
<reference evidence="2 3" key="1">
    <citation type="submission" date="2020-09" db="EMBL/GenBank/DDBJ databases">
        <title>De no assembly of potato wild relative species, Solanum commersonii.</title>
        <authorList>
            <person name="Cho K."/>
        </authorList>
    </citation>
    <scope>NUCLEOTIDE SEQUENCE [LARGE SCALE GENOMIC DNA]</scope>
    <source>
        <strain evidence="2">LZ3.2</strain>
        <tissue evidence="2">Leaf</tissue>
    </source>
</reference>
<evidence type="ECO:0000313" key="3">
    <source>
        <dbReference type="Proteomes" id="UP000824120"/>
    </source>
</evidence>
<feature type="compositionally biased region" description="Low complexity" evidence="1">
    <location>
        <begin position="88"/>
        <end position="110"/>
    </location>
</feature>
<dbReference type="AlphaFoldDB" id="A0A9J5X6Z3"/>
<feature type="region of interest" description="Disordered" evidence="1">
    <location>
        <begin position="87"/>
        <end position="110"/>
    </location>
</feature>
<dbReference type="Proteomes" id="UP000824120">
    <property type="component" value="Chromosome 9"/>
</dbReference>
<dbReference type="EMBL" id="JACXVP010000009">
    <property type="protein sequence ID" value="KAG5584057.1"/>
    <property type="molecule type" value="Genomic_DNA"/>
</dbReference>
<proteinExistence type="predicted"/>
<sequence>MYIRLTEVTPTADTEILGVYGSSVPIHSVNAPPRKRGSMPKVGERTFVVRAKRPNVEAFGAAVTSDASTLRSLEFSSCILMLYDKSSDSGTSASAGAGGSINADANVTCS</sequence>